<organism evidence="3 4">
    <name type="scientific">Candidatus Phocaeicola faecigallinarum</name>
    <dbReference type="NCBI Taxonomy" id="2838732"/>
    <lineage>
        <taxon>Bacteria</taxon>
        <taxon>Pseudomonadati</taxon>
        <taxon>Bacteroidota</taxon>
        <taxon>Bacteroidia</taxon>
        <taxon>Bacteroidales</taxon>
        <taxon>Bacteroidaceae</taxon>
        <taxon>Phocaeicola</taxon>
    </lineage>
</organism>
<evidence type="ECO:0000313" key="4">
    <source>
        <dbReference type="Proteomes" id="UP000783796"/>
    </source>
</evidence>
<dbReference type="EMBL" id="JAHLFW010000053">
    <property type="protein sequence ID" value="MBU3837844.1"/>
    <property type="molecule type" value="Genomic_DNA"/>
</dbReference>
<gene>
    <name evidence="3" type="ORF">H9777_05935</name>
</gene>
<dbReference type="InterPro" id="IPR009589">
    <property type="entry name" value="PH_YyaB-like"/>
</dbReference>
<dbReference type="AlphaFoldDB" id="A0A948TBB5"/>
<proteinExistence type="predicted"/>
<keyword evidence="1" id="KW-1133">Transmembrane helix</keyword>
<dbReference type="Pfam" id="PF06713">
    <property type="entry name" value="bPH_4"/>
    <property type="match status" value="1"/>
</dbReference>
<name>A0A948TBB5_9BACT</name>
<sequence length="140" mass="16492">MDRTFKTEVGWWYWILISVTSLLLFFFFWMHDTVLALIMAILVIYEIEMLIHTQYVITDSGLLRVETGRFVKSFTLNIDQIESVKPVRSMIFWAPALSFYRLEIKYNGNNKTIKVQVSPRNKDSFISKLKSMNGKLVILE</sequence>
<feature type="transmembrane region" description="Helical" evidence="1">
    <location>
        <begin position="12"/>
        <end position="45"/>
    </location>
</feature>
<comment type="caution">
    <text evidence="3">The sequence shown here is derived from an EMBL/GenBank/DDBJ whole genome shotgun (WGS) entry which is preliminary data.</text>
</comment>
<reference evidence="3" key="2">
    <citation type="submission" date="2021-04" db="EMBL/GenBank/DDBJ databases">
        <authorList>
            <person name="Gilroy R."/>
        </authorList>
    </citation>
    <scope>NUCLEOTIDE SEQUENCE</scope>
    <source>
        <strain evidence="3">G4-2901</strain>
    </source>
</reference>
<accession>A0A948TBB5</accession>
<evidence type="ECO:0000256" key="1">
    <source>
        <dbReference type="SAM" id="Phobius"/>
    </source>
</evidence>
<feature type="domain" description="Uncharacterized protein YyaB-like PH" evidence="2">
    <location>
        <begin position="53"/>
        <end position="133"/>
    </location>
</feature>
<dbReference type="GO" id="GO:0030153">
    <property type="term" value="P:bacteriocin immunity"/>
    <property type="evidence" value="ECO:0007669"/>
    <property type="project" value="InterPro"/>
</dbReference>
<dbReference type="Proteomes" id="UP000783796">
    <property type="component" value="Unassembled WGS sequence"/>
</dbReference>
<reference evidence="3" key="1">
    <citation type="journal article" date="2021" name="PeerJ">
        <title>Extensive microbial diversity within the chicken gut microbiome revealed by metagenomics and culture.</title>
        <authorList>
            <person name="Gilroy R."/>
            <person name="Ravi A."/>
            <person name="Getino M."/>
            <person name="Pursley I."/>
            <person name="Horton D.L."/>
            <person name="Alikhan N.F."/>
            <person name="Baker D."/>
            <person name="Gharbi K."/>
            <person name="Hall N."/>
            <person name="Watson M."/>
            <person name="Adriaenssens E.M."/>
            <person name="Foster-Nyarko E."/>
            <person name="Jarju S."/>
            <person name="Secka A."/>
            <person name="Antonio M."/>
            <person name="Oren A."/>
            <person name="Chaudhuri R.R."/>
            <person name="La Ragione R."/>
            <person name="Hildebrand F."/>
            <person name="Pallen M.J."/>
        </authorList>
    </citation>
    <scope>NUCLEOTIDE SEQUENCE</scope>
    <source>
        <strain evidence="3">G4-2901</strain>
    </source>
</reference>
<keyword evidence="1" id="KW-0472">Membrane</keyword>
<protein>
    <submittedName>
        <fullName evidence="3">PH domain-containing protein</fullName>
    </submittedName>
</protein>
<evidence type="ECO:0000259" key="2">
    <source>
        <dbReference type="Pfam" id="PF06713"/>
    </source>
</evidence>
<evidence type="ECO:0000313" key="3">
    <source>
        <dbReference type="EMBL" id="MBU3837844.1"/>
    </source>
</evidence>
<keyword evidence="1" id="KW-0812">Transmembrane</keyword>